<gene>
    <name evidence="7" type="ORF">I568_01608</name>
</gene>
<feature type="transmembrane region" description="Helical" evidence="6">
    <location>
        <begin position="21"/>
        <end position="43"/>
    </location>
</feature>
<feature type="transmembrane region" description="Helical" evidence="6">
    <location>
        <begin position="409"/>
        <end position="426"/>
    </location>
</feature>
<feature type="transmembrane region" description="Helical" evidence="6">
    <location>
        <begin position="137"/>
        <end position="158"/>
    </location>
</feature>
<evidence type="ECO:0000256" key="2">
    <source>
        <dbReference type="ARBA" id="ARBA00022475"/>
    </source>
</evidence>
<evidence type="ECO:0000256" key="5">
    <source>
        <dbReference type="ARBA" id="ARBA00023136"/>
    </source>
</evidence>
<comment type="caution">
    <text evidence="7">The sequence shown here is derived from an EMBL/GenBank/DDBJ whole genome shotgun (WGS) entry which is preliminary data.</text>
</comment>
<feature type="transmembrane region" description="Helical" evidence="6">
    <location>
        <begin position="502"/>
        <end position="524"/>
    </location>
</feature>
<evidence type="ECO:0000313" key="8">
    <source>
        <dbReference type="Proteomes" id="UP000014113"/>
    </source>
</evidence>
<dbReference type="RefSeq" id="WP_016184478.1">
    <property type="nucleotide sequence ID" value="NZ_JXKI01000008.1"/>
</dbReference>
<dbReference type="Pfam" id="PF01554">
    <property type="entry name" value="MatE"/>
    <property type="match status" value="1"/>
</dbReference>
<dbReference type="InterPro" id="IPR002528">
    <property type="entry name" value="MATE_fam"/>
</dbReference>
<organism evidence="7 8">
    <name type="scientific">Enterococcus columbae DSM 7374 = ATCC 51263</name>
    <dbReference type="NCBI Taxonomy" id="1121865"/>
    <lineage>
        <taxon>Bacteria</taxon>
        <taxon>Bacillati</taxon>
        <taxon>Bacillota</taxon>
        <taxon>Bacilli</taxon>
        <taxon>Lactobacillales</taxon>
        <taxon>Enterococcaceae</taxon>
        <taxon>Enterococcus</taxon>
    </lineage>
</organism>
<keyword evidence="8" id="KW-1185">Reference proteome</keyword>
<dbReference type="eggNOG" id="COG2244">
    <property type="taxonomic scope" value="Bacteria"/>
</dbReference>
<feature type="transmembrane region" description="Helical" evidence="6">
    <location>
        <begin position="345"/>
        <end position="364"/>
    </location>
</feature>
<dbReference type="PANTHER" id="PTHR30250">
    <property type="entry name" value="PST FAMILY PREDICTED COLANIC ACID TRANSPORTER"/>
    <property type="match status" value="1"/>
</dbReference>
<sequence>MSAEYKQPSALTNEEKMARGSAWMTLGNVGSRLIGVIYILPWYAWMGTHGKEANALFNMGYNVYALFLMISTAGIPAAIAKQVAYYNSKQQYAQSQQLFKKALQFMGLIGLICAAIMYLASPLLARLSGGGTELIPVMHSLSAAILIFPCMSVIRGYFQGNQNMQPYAMSQLVEQVIRVFYMLLATFIIIKVMNGSYLTAVVQSTFAAFIGAIASLATLFYFLKKAQLTFEVQKEMSVPGEKLDTKALIIDTIRQAIPFTIVGAGVTIYKLVDQGTYVHMMQSFTSYSKNQLIEQMAVFGGNPDKLTMVVIGLATSMAFTSLPLVTEAITQKRYRDLAKLINNNFQLYALLMFPATFGMILLAYPLNTFFYEPDVLGSKVLVVACLSGLFVGLFMLTSSTLQGMYYNRSAVRFFVAGLVVKIILQYPCILLFQVYGPLISTTIGMGASCYLNIRKLQRVSRFNWRFTLRRILLIAILTICMLIVALIAKAIGGLIFSPEHKITAFLLSAFVAGFGGITYIYLILKTRIAEKLLGSSMVRLRQRLKIK</sequence>
<dbReference type="STRING" id="1121865.OMW_02397"/>
<name>S1NUE3_9ENTE</name>
<evidence type="ECO:0000256" key="3">
    <source>
        <dbReference type="ARBA" id="ARBA00022692"/>
    </source>
</evidence>
<keyword evidence="3 6" id="KW-0812">Transmembrane</keyword>
<feature type="transmembrane region" description="Helical" evidence="6">
    <location>
        <begin position="432"/>
        <end position="451"/>
    </location>
</feature>
<evidence type="ECO:0000256" key="6">
    <source>
        <dbReference type="SAM" id="Phobius"/>
    </source>
</evidence>
<feature type="transmembrane region" description="Helical" evidence="6">
    <location>
        <begin position="179"/>
        <end position="200"/>
    </location>
</feature>
<dbReference type="Proteomes" id="UP000014113">
    <property type="component" value="Unassembled WGS sequence"/>
</dbReference>
<accession>S1NUE3</accession>
<evidence type="ECO:0000256" key="1">
    <source>
        <dbReference type="ARBA" id="ARBA00004651"/>
    </source>
</evidence>
<dbReference type="GO" id="GO:0042910">
    <property type="term" value="F:xenobiotic transmembrane transporter activity"/>
    <property type="evidence" value="ECO:0007669"/>
    <property type="project" value="InterPro"/>
</dbReference>
<reference evidence="7 8" key="1">
    <citation type="submission" date="2013-03" db="EMBL/GenBank/DDBJ databases">
        <title>The Genome Sequence of Enterococcus columbae ATCC_51263 (PacBio/Illumina hybrid assembly).</title>
        <authorList>
            <consortium name="The Broad Institute Genomics Platform"/>
            <consortium name="The Broad Institute Genome Sequencing Center for Infectious Disease"/>
            <person name="Earl A."/>
            <person name="Russ C."/>
            <person name="Gilmore M."/>
            <person name="Surin D."/>
            <person name="Walker B."/>
            <person name="Young S."/>
            <person name="Zeng Q."/>
            <person name="Gargeya S."/>
            <person name="Fitzgerald M."/>
            <person name="Haas B."/>
            <person name="Abouelleil A."/>
            <person name="Allen A.W."/>
            <person name="Alvarado L."/>
            <person name="Arachchi H.M."/>
            <person name="Berlin A.M."/>
            <person name="Chapman S.B."/>
            <person name="Gainer-Dewar J."/>
            <person name="Goldberg J."/>
            <person name="Griggs A."/>
            <person name="Gujja S."/>
            <person name="Hansen M."/>
            <person name="Howarth C."/>
            <person name="Imamovic A."/>
            <person name="Ireland A."/>
            <person name="Larimer J."/>
            <person name="McCowan C."/>
            <person name="Murphy C."/>
            <person name="Pearson M."/>
            <person name="Poon T.W."/>
            <person name="Priest M."/>
            <person name="Roberts A."/>
            <person name="Saif S."/>
            <person name="Shea T."/>
            <person name="Sisk P."/>
            <person name="Sykes S."/>
            <person name="Wortman J."/>
            <person name="Nusbaum C."/>
            <person name="Birren B."/>
        </authorList>
    </citation>
    <scope>NUCLEOTIDE SEQUENCE [LARGE SCALE GENOMIC DNA]</scope>
    <source>
        <strain evidence="7 8">ATCC 51263</strain>
    </source>
</reference>
<dbReference type="InterPro" id="IPR050833">
    <property type="entry name" value="Poly_Biosynth_Transport"/>
</dbReference>
<feature type="transmembrane region" description="Helical" evidence="6">
    <location>
        <begin position="206"/>
        <end position="223"/>
    </location>
</feature>
<dbReference type="EMBL" id="ASWJ01000007">
    <property type="protein sequence ID" value="EOW83806.1"/>
    <property type="molecule type" value="Genomic_DNA"/>
</dbReference>
<dbReference type="GO" id="GO:0005886">
    <property type="term" value="C:plasma membrane"/>
    <property type="evidence" value="ECO:0007669"/>
    <property type="project" value="UniProtKB-SubCell"/>
</dbReference>
<keyword evidence="4 6" id="KW-1133">Transmembrane helix</keyword>
<dbReference type="GO" id="GO:0015297">
    <property type="term" value="F:antiporter activity"/>
    <property type="evidence" value="ECO:0007669"/>
    <property type="project" value="InterPro"/>
</dbReference>
<feature type="transmembrane region" description="Helical" evidence="6">
    <location>
        <begin position="376"/>
        <end position="397"/>
    </location>
</feature>
<keyword evidence="5 6" id="KW-0472">Membrane</keyword>
<evidence type="ECO:0000256" key="4">
    <source>
        <dbReference type="ARBA" id="ARBA00022989"/>
    </source>
</evidence>
<dbReference type="PIRSF" id="PIRSF038958">
    <property type="entry name" value="PG_synth_SpoVB"/>
    <property type="match status" value="1"/>
</dbReference>
<feature type="transmembrane region" description="Helical" evidence="6">
    <location>
        <begin position="63"/>
        <end position="84"/>
    </location>
</feature>
<feature type="transmembrane region" description="Helical" evidence="6">
    <location>
        <begin position="306"/>
        <end position="325"/>
    </location>
</feature>
<dbReference type="PANTHER" id="PTHR30250:SF21">
    <property type="entry name" value="LIPID II FLIPPASE MURJ"/>
    <property type="match status" value="1"/>
</dbReference>
<dbReference type="CDD" id="cd13124">
    <property type="entry name" value="MATE_SpoVB_like"/>
    <property type="match status" value="1"/>
</dbReference>
<comment type="subcellular location">
    <subcellularLocation>
        <location evidence="1">Cell membrane</location>
        <topology evidence="1">Multi-pass membrane protein</topology>
    </subcellularLocation>
</comment>
<dbReference type="Pfam" id="PF01943">
    <property type="entry name" value="Polysacc_synt"/>
    <property type="match status" value="1"/>
</dbReference>
<dbReference type="PATRIC" id="fig|1121865.3.peg.2332"/>
<feature type="transmembrane region" description="Helical" evidence="6">
    <location>
        <begin position="256"/>
        <end position="272"/>
    </location>
</feature>
<protein>
    <submittedName>
        <fullName evidence="7">Uncharacterized protein</fullName>
    </submittedName>
</protein>
<dbReference type="AlphaFoldDB" id="S1NUE3"/>
<keyword evidence="2" id="KW-1003">Cell membrane</keyword>
<feature type="transmembrane region" description="Helical" evidence="6">
    <location>
        <begin position="105"/>
        <end position="125"/>
    </location>
</feature>
<dbReference type="OrthoDB" id="9775950at2"/>
<dbReference type="InterPro" id="IPR024923">
    <property type="entry name" value="PG_synth_SpoVB"/>
</dbReference>
<evidence type="ECO:0000313" key="7">
    <source>
        <dbReference type="EMBL" id="EOW83806.1"/>
    </source>
</evidence>
<feature type="transmembrane region" description="Helical" evidence="6">
    <location>
        <begin position="471"/>
        <end position="496"/>
    </location>
</feature>
<proteinExistence type="predicted"/>
<dbReference type="InterPro" id="IPR002797">
    <property type="entry name" value="Polysacc_synth"/>
</dbReference>